<proteinExistence type="inferred from homology"/>
<evidence type="ECO:0000313" key="9">
    <source>
        <dbReference type="EMBL" id="KAH6871403.1"/>
    </source>
</evidence>
<evidence type="ECO:0000256" key="3">
    <source>
        <dbReference type="ARBA" id="ARBA00022692"/>
    </source>
</evidence>
<dbReference type="InterPro" id="IPR050360">
    <property type="entry name" value="MFS_Sugar_Transporters"/>
</dbReference>
<keyword evidence="10" id="KW-1185">Reference proteome</keyword>
<keyword evidence="3 7" id="KW-0812">Transmembrane</keyword>
<feature type="transmembrane region" description="Helical" evidence="7">
    <location>
        <begin position="114"/>
        <end position="132"/>
    </location>
</feature>
<evidence type="ECO:0000259" key="8">
    <source>
        <dbReference type="PROSITE" id="PS50850"/>
    </source>
</evidence>
<dbReference type="PANTHER" id="PTHR48022:SF29">
    <property type="entry name" value="SUGAR TRANSPORTER, PUTATIVE (AFU_ORTHOLOGUE AFUA_6G14500)-RELATED"/>
    <property type="match status" value="1"/>
</dbReference>
<dbReference type="InterPro" id="IPR020846">
    <property type="entry name" value="MFS_dom"/>
</dbReference>
<dbReference type="AlphaFoldDB" id="A0A9P9AHI4"/>
<dbReference type="GO" id="GO:0005351">
    <property type="term" value="F:carbohydrate:proton symporter activity"/>
    <property type="evidence" value="ECO:0007669"/>
    <property type="project" value="TreeGrafter"/>
</dbReference>
<feature type="transmembrane region" description="Helical" evidence="7">
    <location>
        <begin position="463"/>
        <end position="484"/>
    </location>
</feature>
<dbReference type="FunFam" id="1.20.1250.20:FF:000117">
    <property type="entry name" value="MFS hexose transporter"/>
    <property type="match status" value="1"/>
</dbReference>
<sequence length="544" mass="60919">MVNVGTAADPILTRLVQEDKTPWYRKPNLRRMYIWLFFCCMCVETTSGFDSQLINTLQFAPTFHKYLGNGRTNEDGDYAIEPGLLGFVNSSYQLGSIFAVPIAPWFAQRYGRRWSIMLGSLIMVVGALVQGFSQHVAMYIIARMILGAGILFCIISGSALIGELGHPKERATLTSLFNSSYFIGQILASAIALGTTGIASNWAWRLPSLLQICPSLVQIATVFLLPESPRFLISKDRAEDAASILIKYHAEGDADSPLVQAEIVQIRETIRTELEVSKQTWLELFRTTGMRRRVLVTVFIGLFTQLSGNTLISYYSGILFNMMGYTTTYAKTRINLAYACWGLINGTIISLIVTRYKRRRMFMLSACLMLAAFISITVSLERMQAADNAGIKNKSAGIAALFFYFAYSPTYNIGNNALTYTYLIELWPYSHRSRGIGVQQVFGKLAGFFSTNVNSIALNAIKWRYLAIYCGWIFFEFCIVYLLYPETSGRTLEELTFSKSATVFEDDKLNEKTVAAVEKQIHFGDNPVGPKSEHTPAVQTREAV</sequence>
<dbReference type="Pfam" id="PF00083">
    <property type="entry name" value="Sugar_tr"/>
    <property type="match status" value="1"/>
</dbReference>
<evidence type="ECO:0000313" key="10">
    <source>
        <dbReference type="Proteomes" id="UP000777438"/>
    </source>
</evidence>
<reference evidence="9 10" key="1">
    <citation type="journal article" date="2021" name="Nat. Commun.">
        <title>Genetic determinants of endophytism in the Arabidopsis root mycobiome.</title>
        <authorList>
            <person name="Mesny F."/>
            <person name="Miyauchi S."/>
            <person name="Thiergart T."/>
            <person name="Pickel B."/>
            <person name="Atanasova L."/>
            <person name="Karlsson M."/>
            <person name="Huettel B."/>
            <person name="Barry K.W."/>
            <person name="Haridas S."/>
            <person name="Chen C."/>
            <person name="Bauer D."/>
            <person name="Andreopoulos W."/>
            <person name="Pangilinan J."/>
            <person name="LaButti K."/>
            <person name="Riley R."/>
            <person name="Lipzen A."/>
            <person name="Clum A."/>
            <person name="Drula E."/>
            <person name="Henrissat B."/>
            <person name="Kohler A."/>
            <person name="Grigoriev I.V."/>
            <person name="Martin F.M."/>
            <person name="Hacquard S."/>
        </authorList>
    </citation>
    <scope>NUCLEOTIDE SEQUENCE [LARGE SCALE GENOMIC DNA]</scope>
    <source>
        <strain evidence="9 10">MPI-CAGE-CH-0241</strain>
    </source>
</reference>
<protein>
    <submittedName>
        <fullName evidence="9">General substrate transporter</fullName>
    </submittedName>
</protein>
<evidence type="ECO:0000256" key="4">
    <source>
        <dbReference type="ARBA" id="ARBA00022989"/>
    </source>
</evidence>
<gene>
    <name evidence="9" type="ORF">B0T10DRAFT_417397</name>
</gene>
<keyword evidence="4 7" id="KW-1133">Transmembrane helix</keyword>
<feature type="transmembrane region" description="Helical" evidence="7">
    <location>
        <begin position="182"/>
        <end position="202"/>
    </location>
</feature>
<dbReference type="Proteomes" id="UP000777438">
    <property type="component" value="Unassembled WGS sequence"/>
</dbReference>
<feature type="transmembrane region" description="Helical" evidence="7">
    <location>
        <begin position="138"/>
        <end position="161"/>
    </location>
</feature>
<feature type="transmembrane region" description="Helical" evidence="7">
    <location>
        <begin position="336"/>
        <end position="354"/>
    </location>
</feature>
<name>A0A9P9AHI4_9HYPO</name>
<dbReference type="EMBL" id="JAGPYM010000055">
    <property type="protein sequence ID" value="KAH6871403.1"/>
    <property type="molecule type" value="Genomic_DNA"/>
</dbReference>
<dbReference type="OrthoDB" id="6133115at2759"/>
<comment type="subcellular location">
    <subcellularLocation>
        <location evidence="1">Membrane</location>
        <topology evidence="1">Multi-pass membrane protein</topology>
    </subcellularLocation>
</comment>
<comment type="similarity">
    <text evidence="2">Belongs to the major facilitator superfamily. Sugar transporter (TC 2.A.1.1) family.</text>
</comment>
<dbReference type="InterPro" id="IPR036259">
    <property type="entry name" value="MFS_trans_sf"/>
</dbReference>
<dbReference type="PROSITE" id="PS50850">
    <property type="entry name" value="MFS"/>
    <property type="match status" value="1"/>
</dbReference>
<evidence type="ECO:0000256" key="2">
    <source>
        <dbReference type="ARBA" id="ARBA00010992"/>
    </source>
</evidence>
<dbReference type="InterPro" id="IPR005828">
    <property type="entry name" value="MFS_sugar_transport-like"/>
</dbReference>
<evidence type="ECO:0000256" key="6">
    <source>
        <dbReference type="SAM" id="MobiDB-lite"/>
    </source>
</evidence>
<organism evidence="9 10">
    <name type="scientific">Thelonectria olida</name>
    <dbReference type="NCBI Taxonomy" id="1576542"/>
    <lineage>
        <taxon>Eukaryota</taxon>
        <taxon>Fungi</taxon>
        <taxon>Dikarya</taxon>
        <taxon>Ascomycota</taxon>
        <taxon>Pezizomycotina</taxon>
        <taxon>Sordariomycetes</taxon>
        <taxon>Hypocreomycetidae</taxon>
        <taxon>Hypocreales</taxon>
        <taxon>Nectriaceae</taxon>
        <taxon>Thelonectria</taxon>
    </lineage>
</organism>
<feature type="domain" description="Major facilitator superfamily (MFS) profile" evidence="8">
    <location>
        <begin position="36"/>
        <end position="488"/>
    </location>
</feature>
<feature type="transmembrane region" description="Helical" evidence="7">
    <location>
        <begin position="32"/>
        <end position="49"/>
    </location>
</feature>
<dbReference type="SUPFAM" id="SSF103473">
    <property type="entry name" value="MFS general substrate transporter"/>
    <property type="match status" value="1"/>
</dbReference>
<comment type="caution">
    <text evidence="9">The sequence shown here is derived from an EMBL/GenBank/DDBJ whole genome shotgun (WGS) entry which is preliminary data.</text>
</comment>
<feature type="transmembrane region" description="Helical" evidence="7">
    <location>
        <begin position="361"/>
        <end position="380"/>
    </location>
</feature>
<dbReference type="Gene3D" id="1.20.1250.20">
    <property type="entry name" value="MFS general substrate transporter like domains"/>
    <property type="match status" value="1"/>
</dbReference>
<dbReference type="PANTHER" id="PTHR48022">
    <property type="entry name" value="PLASTIDIC GLUCOSE TRANSPORTER 4"/>
    <property type="match status" value="1"/>
</dbReference>
<feature type="transmembrane region" description="Helical" evidence="7">
    <location>
        <begin position="294"/>
        <end position="316"/>
    </location>
</feature>
<keyword evidence="5 7" id="KW-0472">Membrane</keyword>
<feature type="region of interest" description="Disordered" evidence="6">
    <location>
        <begin position="523"/>
        <end position="544"/>
    </location>
</feature>
<evidence type="ECO:0000256" key="5">
    <source>
        <dbReference type="ARBA" id="ARBA00023136"/>
    </source>
</evidence>
<dbReference type="GO" id="GO:0016020">
    <property type="term" value="C:membrane"/>
    <property type="evidence" value="ECO:0007669"/>
    <property type="project" value="UniProtKB-SubCell"/>
</dbReference>
<evidence type="ECO:0000256" key="7">
    <source>
        <dbReference type="SAM" id="Phobius"/>
    </source>
</evidence>
<accession>A0A9P9AHI4</accession>
<evidence type="ECO:0000256" key="1">
    <source>
        <dbReference type="ARBA" id="ARBA00004141"/>
    </source>
</evidence>